<name>A0A8S9UWP6_PHYIN</name>
<keyword evidence="1" id="KW-0812">Transmembrane</keyword>
<gene>
    <name evidence="3" type="ORF">GN958_ATG05288</name>
    <name evidence="2" type="ORF">GN958_ATG18150</name>
</gene>
<reference evidence="3" key="1">
    <citation type="submission" date="2020-03" db="EMBL/GenBank/DDBJ databases">
        <title>Hybrid Assembly of Korean Phytophthora infestans isolates.</title>
        <authorList>
            <person name="Prokchorchik M."/>
            <person name="Lee Y."/>
            <person name="Seo J."/>
            <person name="Cho J.-H."/>
            <person name="Park Y.-E."/>
            <person name="Jang D.-C."/>
            <person name="Im J.-S."/>
            <person name="Choi J.-G."/>
            <person name="Park H.-J."/>
            <person name="Lee G.-B."/>
            <person name="Lee Y.-G."/>
            <person name="Hong S.-Y."/>
            <person name="Cho K."/>
            <person name="Sohn K.H."/>
        </authorList>
    </citation>
    <scope>NUCLEOTIDE SEQUENCE</scope>
    <source>
        <strain evidence="3">KR_2_A2</strain>
    </source>
</reference>
<dbReference type="EMBL" id="JAACNO010000726">
    <property type="protein sequence ID" value="KAF4145485.1"/>
    <property type="molecule type" value="Genomic_DNA"/>
</dbReference>
<evidence type="ECO:0000256" key="1">
    <source>
        <dbReference type="SAM" id="Phobius"/>
    </source>
</evidence>
<evidence type="ECO:0000313" key="2">
    <source>
        <dbReference type="EMBL" id="KAF4132678.1"/>
    </source>
</evidence>
<proteinExistence type="predicted"/>
<dbReference type="EMBL" id="JAACNO010002510">
    <property type="protein sequence ID" value="KAF4132678.1"/>
    <property type="molecule type" value="Genomic_DNA"/>
</dbReference>
<feature type="transmembrane region" description="Helical" evidence="1">
    <location>
        <begin position="55"/>
        <end position="79"/>
    </location>
</feature>
<comment type="caution">
    <text evidence="3">The sequence shown here is derived from an EMBL/GenBank/DDBJ whole genome shotgun (WGS) entry which is preliminary data.</text>
</comment>
<dbReference type="Proteomes" id="UP000704712">
    <property type="component" value="Unassembled WGS sequence"/>
</dbReference>
<evidence type="ECO:0000313" key="4">
    <source>
        <dbReference type="Proteomes" id="UP000704712"/>
    </source>
</evidence>
<dbReference type="AlphaFoldDB" id="A0A8S9UWP6"/>
<sequence>MMSFRWLQAATALISFALIVLMTGSPAALRLSRAQQANAKWCEDVAPTSPIFRDGIVMLQVCAILNTMFTTAAWLLVALQCSTTTSSSTLNRNRVVELQESLEDKENRINKLQGTHLEDSSVDELKSLIQLHQRAIELTEGVLVSKLQALHRPTAAG</sequence>
<evidence type="ECO:0000313" key="3">
    <source>
        <dbReference type="EMBL" id="KAF4145485.1"/>
    </source>
</evidence>
<organism evidence="3 4">
    <name type="scientific">Phytophthora infestans</name>
    <name type="common">Potato late blight agent</name>
    <name type="synonym">Botrytis infestans</name>
    <dbReference type="NCBI Taxonomy" id="4787"/>
    <lineage>
        <taxon>Eukaryota</taxon>
        <taxon>Sar</taxon>
        <taxon>Stramenopiles</taxon>
        <taxon>Oomycota</taxon>
        <taxon>Peronosporomycetes</taxon>
        <taxon>Peronosporales</taxon>
        <taxon>Peronosporaceae</taxon>
        <taxon>Phytophthora</taxon>
    </lineage>
</organism>
<keyword evidence="1" id="KW-1133">Transmembrane helix</keyword>
<accession>A0A8S9UWP6</accession>
<protein>
    <submittedName>
        <fullName evidence="3">Uncharacterized protein</fullName>
    </submittedName>
</protein>
<keyword evidence="1" id="KW-0472">Membrane</keyword>